<evidence type="ECO:0000256" key="1">
    <source>
        <dbReference type="ARBA" id="ARBA00004651"/>
    </source>
</evidence>
<dbReference type="PIRSF" id="PIRSF006603">
    <property type="entry name" value="DinF"/>
    <property type="match status" value="1"/>
</dbReference>
<feature type="transmembrane region" description="Helical" evidence="10">
    <location>
        <begin position="419"/>
        <end position="440"/>
    </location>
</feature>
<evidence type="ECO:0000256" key="5">
    <source>
        <dbReference type="ARBA" id="ARBA00022475"/>
    </source>
</evidence>
<feature type="transmembrane region" description="Helical" evidence="10">
    <location>
        <begin position="21"/>
        <end position="41"/>
    </location>
</feature>
<dbReference type="PANTHER" id="PTHR43823:SF3">
    <property type="entry name" value="MULTIDRUG EXPORT PROTEIN MEPA"/>
    <property type="match status" value="1"/>
</dbReference>
<proteinExistence type="inferred from homology"/>
<dbReference type="CDD" id="cd13143">
    <property type="entry name" value="MATE_MepA_like"/>
    <property type="match status" value="1"/>
</dbReference>
<keyword evidence="8 10" id="KW-0472">Membrane</keyword>
<evidence type="ECO:0000256" key="4">
    <source>
        <dbReference type="ARBA" id="ARBA00022448"/>
    </source>
</evidence>
<evidence type="ECO:0000256" key="7">
    <source>
        <dbReference type="ARBA" id="ARBA00022989"/>
    </source>
</evidence>
<dbReference type="InterPro" id="IPR002528">
    <property type="entry name" value="MATE_fam"/>
</dbReference>
<evidence type="ECO:0000256" key="8">
    <source>
        <dbReference type="ARBA" id="ARBA00023136"/>
    </source>
</evidence>
<keyword evidence="7 10" id="KW-1133">Transmembrane helix</keyword>
<accession>A0ABR7CN32</accession>
<dbReference type="InterPro" id="IPR051327">
    <property type="entry name" value="MATE_MepA_subfamily"/>
</dbReference>
<name>A0ABR7CN32_9BACT</name>
<organism evidence="11 12">
    <name type="scientific">Alistipes hominis</name>
    <dbReference type="NCBI Taxonomy" id="2763015"/>
    <lineage>
        <taxon>Bacteria</taxon>
        <taxon>Pseudomonadati</taxon>
        <taxon>Bacteroidota</taxon>
        <taxon>Bacteroidia</taxon>
        <taxon>Bacteroidales</taxon>
        <taxon>Rikenellaceae</taxon>
        <taxon>Alistipes</taxon>
    </lineage>
</organism>
<dbReference type="RefSeq" id="WP_118656743.1">
    <property type="nucleotide sequence ID" value="NZ_JACOOK010000004.1"/>
</dbReference>
<keyword evidence="5" id="KW-1003">Cell membrane</keyword>
<feature type="transmembrane region" description="Helical" evidence="10">
    <location>
        <begin position="275"/>
        <end position="298"/>
    </location>
</feature>
<feature type="transmembrane region" description="Helical" evidence="10">
    <location>
        <begin position="359"/>
        <end position="384"/>
    </location>
</feature>
<evidence type="ECO:0000256" key="2">
    <source>
        <dbReference type="ARBA" id="ARBA00008417"/>
    </source>
</evidence>
<feature type="transmembrane region" description="Helical" evidence="10">
    <location>
        <begin position="393"/>
        <end position="413"/>
    </location>
</feature>
<evidence type="ECO:0000256" key="3">
    <source>
        <dbReference type="ARBA" id="ARBA00022106"/>
    </source>
</evidence>
<keyword evidence="6 10" id="KW-0812">Transmembrane</keyword>
<feature type="transmembrane region" description="Helical" evidence="10">
    <location>
        <begin position="53"/>
        <end position="77"/>
    </location>
</feature>
<evidence type="ECO:0000256" key="6">
    <source>
        <dbReference type="ARBA" id="ARBA00022692"/>
    </source>
</evidence>
<feature type="transmembrane region" description="Helical" evidence="10">
    <location>
        <begin position="242"/>
        <end position="263"/>
    </location>
</feature>
<feature type="transmembrane region" description="Helical" evidence="10">
    <location>
        <begin position="98"/>
        <end position="121"/>
    </location>
</feature>
<feature type="transmembrane region" description="Helical" evidence="10">
    <location>
        <begin position="199"/>
        <end position="221"/>
    </location>
</feature>
<dbReference type="NCBIfam" id="TIGR00797">
    <property type="entry name" value="matE"/>
    <property type="match status" value="1"/>
</dbReference>
<feature type="transmembrane region" description="Helical" evidence="10">
    <location>
        <begin position="141"/>
        <end position="161"/>
    </location>
</feature>
<evidence type="ECO:0000313" key="11">
    <source>
        <dbReference type="EMBL" id="MBC5617079.1"/>
    </source>
</evidence>
<comment type="similarity">
    <text evidence="2">Belongs to the multi antimicrobial extrusion (MATE) (TC 2.A.66.1) family. MepA subfamily.</text>
</comment>
<protein>
    <recommendedName>
        <fullName evidence="3">Multidrug export protein MepA</fullName>
    </recommendedName>
</protein>
<evidence type="ECO:0000256" key="10">
    <source>
        <dbReference type="SAM" id="Phobius"/>
    </source>
</evidence>
<keyword evidence="9" id="KW-0046">Antibiotic resistance</keyword>
<feature type="transmembrane region" description="Helical" evidence="10">
    <location>
        <begin position="319"/>
        <end position="339"/>
    </location>
</feature>
<keyword evidence="4" id="KW-0813">Transport</keyword>
<evidence type="ECO:0000313" key="12">
    <source>
        <dbReference type="Proteomes" id="UP000636891"/>
    </source>
</evidence>
<dbReference type="Proteomes" id="UP000636891">
    <property type="component" value="Unassembled WGS sequence"/>
</dbReference>
<evidence type="ECO:0000256" key="9">
    <source>
        <dbReference type="ARBA" id="ARBA00023251"/>
    </source>
</evidence>
<sequence length="455" mass="49633">MAVQMDQATARLGSERVGKLLLDYSIPAVIGMVMASLYNIVDRIFIGQGVGPLAISGLALTFPLMTLVMAIGTLVGVGASARISIVLGMNDVRWARNILGNAFVLTFLFSAVLITFSMLYLDDILLAFGGSAQTIPYAKDYLRIVIPGSVLSNLSYSFSGVMRATGYPRKSMYTILIGVGLNVILDPIFIFGLNMGIEGAAVATVISMFVSMLFVMSHFFNTKHQVHFRVGCFRPKARIIRNIVSIGMAPFLMNLAASVVNIIMNNQLVREGGDLAIGAFGIINSFGMLIVMCVLGLCQGMQPIVGFNYGAGKHKRVKDVLLLTIRIATLIVTVGFLASELFPRWLVRAFTDDPDLTAMAVHGMRLGYCLLFLDGFQIVVSVFLQSISKAQKAVFMGLSRQVIFLIPALYFFSRWFGLTGVWLSIPAADLLAAVVAILFLRSERRVFYPSSGRRV</sequence>
<reference evidence="11 12" key="1">
    <citation type="submission" date="2020-08" db="EMBL/GenBank/DDBJ databases">
        <title>Genome public.</title>
        <authorList>
            <person name="Liu C."/>
            <person name="Sun Q."/>
        </authorList>
    </citation>
    <scope>NUCLEOTIDE SEQUENCE [LARGE SCALE GENOMIC DNA]</scope>
    <source>
        <strain evidence="11 12">New-7</strain>
    </source>
</reference>
<keyword evidence="12" id="KW-1185">Reference proteome</keyword>
<dbReference type="PANTHER" id="PTHR43823">
    <property type="entry name" value="SPORULATION PROTEIN YKVU"/>
    <property type="match status" value="1"/>
</dbReference>
<comment type="caution">
    <text evidence="11">The sequence shown here is derived from an EMBL/GenBank/DDBJ whole genome shotgun (WGS) entry which is preliminary data.</text>
</comment>
<gene>
    <name evidence="11" type="ORF">H8S08_08630</name>
</gene>
<comment type="subcellular location">
    <subcellularLocation>
        <location evidence="1">Cell membrane</location>
        <topology evidence="1">Multi-pass membrane protein</topology>
    </subcellularLocation>
</comment>
<dbReference type="Pfam" id="PF01554">
    <property type="entry name" value="MatE"/>
    <property type="match status" value="2"/>
</dbReference>
<feature type="transmembrane region" description="Helical" evidence="10">
    <location>
        <begin position="173"/>
        <end position="193"/>
    </location>
</feature>
<dbReference type="InterPro" id="IPR048279">
    <property type="entry name" value="MdtK-like"/>
</dbReference>
<dbReference type="InterPro" id="IPR045070">
    <property type="entry name" value="MATE_MepA-like"/>
</dbReference>
<dbReference type="EMBL" id="JACOOK010000004">
    <property type="protein sequence ID" value="MBC5617079.1"/>
    <property type="molecule type" value="Genomic_DNA"/>
</dbReference>